<feature type="domain" description="PRD" evidence="1">
    <location>
        <begin position="17"/>
        <end position="122"/>
    </location>
</feature>
<name>A0ABW4L3B3_9MICO</name>
<comment type="caution">
    <text evidence="2">The sequence shown here is derived from an EMBL/GenBank/DDBJ whole genome shotgun (WGS) entry which is preliminary data.</text>
</comment>
<dbReference type="InterPro" id="IPR036634">
    <property type="entry name" value="PRD_sf"/>
</dbReference>
<proteinExistence type="predicted"/>
<accession>A0ABW4L3B3</accession>
<dbReference type="Proteomes" id="UP001597277">
    <property type="component" value="Unassembled WGS sequence"/>
</dbReference>
<dbReference type="PROSITE" id="PS51372">
    <property type="entry name" value="PRD_2"/>
    <property type="match status" value="1"/>
</dbReference>
<protein>
    <recommendedName>
        <fullName evidence="1">PRD domain-containing protein</fullName>
    </recommendedName>
</protein>
<reference evidence="3" key="1">
    <citation type="journal article" date="2019" name="Int. J. Syst. Evol. Microbiol.">
        <title>The Global Catalogue of Microorganisms (GCM) 10K type strain sequencing project: providing services to taxonomists for standard genome sequencing and annotation.</title>
        <authorList>
            <consortium name="The Broad Institute Genomics Platform"/>
            <consortium name="The Broad Institute Genome Sequencing Center for Infectious Disease"/>
            <person name="Wu L."/>
            <person name="Ma J."/>
        </authorList>
    </citation>
    <scope>NUCLEOTIDE SEQUENCE [LARGE SCALE GENOMIC DNA]</scope>
    <source>
        <strain evidence="3">JCM 17130</strain>
    </source>
</reference>
<dbReference type="SUPFAM" id="SSF63520">
    <property type="entry name" value="PTS-regulatory domain, PRD"/>
    <property type="match status" value="1"/>
</dbReference>
<sequence length="122" mass="13657">MRSTTDEVLDTLAAERELTAADREETAEVVRRIERILPRWDIELDAQRHLALAAHSLAFVRRIRSGERLPDIDADLVAEADPDVMAAVRRALAPFCEDRGADLEAGESFLFSTHIEVARFSA</sequence>
<dbReference type="RefSeq" id="WP_388004391.1">
    <property type="nucleotide sequence ID" value="NZ_JBHUEE010000003.1"/>
</dbReference>
<evidence type="ECO:0000313" key="3">
    <source>
        <dbReference type="Proteomes" id="UP001597277"/>
    </source>
</evidence>
<evidence type="ECO:0000313" key="2">
    <source>
        <dbReference type="EMBL" id="MFD1717662.1"/>
    </source>
</evidence>
<dbReference type="InterPro" id="IPR011608">
    <property type="entry name" value="PRD"/>
</dbReference>
<dbReference type="EMBL" id="JBHUEE010000003">
    <property type="protein sequence ID" value="MFD1717662.1"/>
    <property type="molecule type" value="Genomic_DNA"/>
</dbReference>
<gene>
    <name evidence="2" type="ORF">ACFSE6_07445</name>
</gene>
<dbReference type="Gene3D" id="1.10.1790.10">
    <property type="entry name" value="PRD domain"/>
    <property type="match status" value="1"/>
</dbReference>
<organism evidence="2 3">
    <name type="scientific">Georgenia deserti</name>
    <dbReference type="NCBI Taxonomy" id="2093781"/>
    <lineage>
        <taxon>Bacteria</taxon>
        <taxon>Bacillati</taxon>
        <taxon>Actinomycetota</taxon>
        <taxon>Actinomycetes</taxon>
        <taxon>Micrococcales</taxon>
        <taxon>Bogoriellaceae</taxon>
        <taxon>Georgenia</taxon>
    </lineage>
</organism>
<evidence type="ECO:0000259" key="1">
    <source>
        <dbReference type="PROSITE" id="PS51372"/>
    </source>
</evidence>
<keyword evidence="3" id="KW-1185">Reference proteome</keyword>